<feature type="chain" id="PRO_5045683395" description="Secreted protein" evidence="1">
    <location>
        <begin position="23"/>
        <end position="69"/>
    </location>
</feature>
<protein>
    <recommendedName>
        <fullName evidence="4">Secreted protein</fullName>
    </recommendedName>
</protein>
<gene>
    <name evidence="2" type="ORF">QNA08_06020</name>
</gene>
<organism evidence="2 3">
    <name type="scientific">Chelatococcus albus</name>
    <dbReference type="NCBI Taxonomy" id="3047466"/>
    <lineage>
        <taxon>Bacteria</taxon>
        <taxon>Pseudomonadati</taxon>
        <taxon>Pseudomonadota</taxon>
        <taxon>Alphaproteobacteria</taxon>
        <taxon>Hyphomicrobiales</taxon>
        <taxon>Chelatococcaceae</taxon>
        <taxon>Chelatococcus</taxon>
    </lineage>
</organism>
<dbReference type="RefSeq" id="WP_283739785.1">
    <property type="nucleotide sequence ID" value="NZ_JASJEV010000003.1"/>
</dbReference>
<reference evidence="2 3" key="1">
    <citation type="submission" date="2023-05" db="EMBL/GenBank/DDBJ databases">
        <title>Chelatococcus sp. nov., a moderately thermophilic bacterium isolated from hot spring microbial mat.</title>
        <authorList>
            <person name="Hu C.-J."/>
            <person name="Li W.-J."/>
        </authorList>
    </citation>
    <scope>NUCLEOTIDE SEQUENCE [LARGE SCALE GENOMIC DNA]</scope>
    <source>
        <strain evidence="2 3">SYSU G07232</strain>
    </source>
</reference>
<keyword evidence="1" id="KW-0732">Signal</keyword>
<accession>A0ABT7AEJ9</accession>
<evidence type="ECO:0000256" key="1">
    <source>
        <dbReference type="SAM" id="SignalP"/>
    </source>
</evidence>
<evidence type="ECO:0000313" key="2">
    <source>
        <dbReference type="EMBL" id="MDJ1157786.1"/>
    </source>
</evidence>
<keyword evidence="3" id="KW-1185">Reference proteome</keyword>
<name>A0ABT7AEJ9_9HYPH</name>
<proteinExistence type="predicted"/>
<feature type="signal peptide" evidence="1">
    <location>
        <begin position="1"/>
        <end position="22"/>
    </location>
</feature>
<comment type="caution">
    <text evidence="2">The sequence shown here is derived from an EMBL/GenBank/DDBJ whole genome shotgun (WGS) entry which is preliminary data.</text>
</comment>
<dbReference type="Proteomes" id="UP001321492">
    <property type="component" value="Unassembled WGS sequence"/>
</dbReference>
<sequence length="69" mass="7352">MCGPPLLAGAALVGFLGLAAMAAQPAEARTVCRSERVCARPPLVREGVRVCRVVRPAPHVAPRRVCRTY</sequence>
<evidence type="ECO:0000313" key="3">
    <source>
        <dbReference type="Proteomes" id="UP001321492"/>
    </source>
</evidence>
<dbReference type="EMBL" id="JASJEV010000003">
    <property type="protein sequence ID" value="MDJ1157786.1"/>
    <property type="molecule type" value="Genomic_DNA"/>
</dbReference>
<evidence type="ECO:0008006" key="4">
    <source>
        <dbReference type="Google" id="ProtNLM"/>
    </source>
</evidence>